<dbReference type="InterPro" id="IPR036179">
    <property type="entry name" value="Ig-like_dom_sf"/>
</dbReference>
<dbReference type="FunFam" id="2.170.300.10:FF:000003">
    <property type="entry name" value="tyrosine-protein kinase receptor Tie-1 isoform X1"/>
    <property type="match status" value="1"/>
</dbReference>
<dbReference type="CDD" id="cd00055">
    <property type="entry name" value="EGF_Lam"/>
    <property type="match status" value="1"/>
</dbReference>
<reference evidence="5" key="2">
    <citation type="submission" date="2021-01" db="UniProtKB">
        <authorList>
            <consortium name="EnsemblMetazoa"/>
        </authorList>
    </citation>
    <scope>IDENTIFICATION</scope>
</reference>
<dbReference type="CDD" id="cd00054">
    <property type="entry name" value="EGF_CA"/>
    <property type="match status" value="1"/>
</dbReference>
<dbReference type="InterPro" id="IPR052108">
    <property type="entry name" value="MEGF/SIB"/>
</dbReference>
<organism evidence="5 6">
    <name type="scientific">Strongylocentrotus purpuratus</name>
    <name type="common">Purple sea urchin</name>
    <dbReference type="NCBI Taxonomy" id="7668"/>
    <lineage>
        <taxon>Eukaryota</taxon>
        <taxon>Metazoa</taxon>
        <taxon>Echinodermata</taxon>
        <taxon>Eleutherozoa</taxon>
        <taxon>Echinozoa</taxon>
        <taxon>Echinoidea</taxon>
        <taxon>Euechinoidea</taxon>
        <taxon>Echinacea</taxon>
        <taxon>Camarodonta</taxon>
        <taxon>Echinidea</taxon>
        <taxon>Strongylocentrotidae</taxon>
        <taxon>Strongylocentrotus</taxon>
    </lineage>
</organism>
<dbReference type="InterPro" id="IPR007110">
    <property type="entry name" value="Ig-like_dom"/>
</dbReference>
<feature type="transmembrane region" description="Helical" evidence="2">
    <location>
        <begin position="6"/>
        <end position="29"/>
    </location>
</feature>
<dbReference type="SMART" id="SM00180">
    <property type="entry name" value="EGF_Lam"/>
    <property type="match status" value="2"/>
</dbReference>
<keyword evidence="1" id="KW-1015">Disulfide bond</keyword>
<dbReference type="PRINTS" id="PR00011">
    <property type="entry name" value="EGFLAMININ"/>
</dbReference>
<keyword evidence="6" id="KW-1185">Reference proteome</keyword>
<dbReference type="InterPro" id="IPR002049">
    <property type="entry name" value="LE_dom"/>
</dbReference>
<dbReference type="SMART" id="SM00181">
    <property type="entry name" value="EGF"/>
    <property type="match status" value="4"/>
</dbReference>
<dbReference type="AlphaFoldDB" id="A0A7M7PIU9"/>
<dbReference type="Proteomes" id="UP000007110">
    <property type="component" value="Unassembled WGS sequence"/>
</dbReference>
<dbReference type="Gene3D" id="2.60.40.10">
    <property type="entry name" value="Immunoglobulins"/>
    <property type="match status" value="2"/>
</dbReference>
<dbReference type="GeneID" id="105444456"/>
<evidence type="ECO:0000313" key="6">
    <source>
        <dbReference type="Proteomes" id="UP000007110"/>
    </source>
</evidence>
<dbReference type="PROSITE" id="PS00022">
    <property type="entry name" value="EGF_1"/>
    <property type="match status" value="3"/>
</dbReference>
<protein>
    <submittedName>
        <fullName evidence="5">Uncharacterized protein</fullName>
    </submittedName>
</protein>
<reference evidence="6" key="1">
    <citation type="submission" date="2015-02" db="EMBL/GenBank/DDBJ databases">
        <title>Genome sequencing for Strongylocentrotus purpuratus.</title>
        <authorList>
            <person name="Murali S."/>
            <person name="Liu Y."/>
            <person name="Vee V."/>
            <person name="English A."/>
            <person name="Wang M."/>
            <person name="Skinner E."/>
            <person name="Han Y."/>
            <person name="Muzny D.M."/>
            <person name="Worley K.C."/>
            <person name="Gibbs R.A."/>
        </authorList>
    </citation>
    <scope>NUCLEOTIDE SEQUENCE</scope>
</reference>
<dbReference type="GO" id="GO:0030154">
    <property type="term" value="P:cell differentiation"/>
    <property type="evidence" value="ECO:0007669"/>
    <property type="project" value="UniProtKB-ARBA"/>
</dbReference>
<name>A0A7M7PIU9_STRPU</name>
<dbReference type="InParanoid" id="A0A7M7PIU9"/>
<dbReference type="OMA" id="GELTCAN"/>
<keyword evidence="2" id="KW-0812">Transmembrane</keyword>
<keyword evidence="1" id="KW-0245">EGF-like domain</keyword>
<comment type="caution">
    <text evidence="1">Lacks conserved residue(s) required for the propagation of feature annotation.</text>
</comment>
<dbReference type="EnsemblMetazoa" id="XM_030995890">
    <property type="protein sequence ID" value="XP_030851750"/>
    <property type="gene ID" value="LOC105444456"/>
</dbReference>
<feature type="domain" description="EGF-like" evidence="3">
    <location>
        <begin position="279"/>
        <end position="315"/>
    </location>
</feature>
<evidence type="ECO:0000256" key="2">
    <source>
        <dbReference type="SAM" id="Phobius"/>
    </source>
</evidence>
<dbReference type="InterPro" id="IPR003599">
    <property type="entry name" value="Ig_sub"/>
</dbReference>
<dbReference type="PROSITE" id="PS50026">
    <property type="entry name" value="EGF_3"/>
    <property type="match status" value="2"/>
</dbReference>
<accession>A0A7M7PIU9</accession>
<dbReference type="KEGG" id="spu:105444456"/>
<sequence>MFEVTKPLHLACSYIVITVLVDGLVFCLLRKIDMNMRGISLHWYIFLQVTLIGELTCANVLDVTCINFNPIYDTSSTASYAAILNGADVTSMVSFQRSVYLDTGDRQSTWCSLGDDAGACGLPPGSTIDASGRVAFQSTDQDKFGAYGCRAQRYNWTTETSTIFIRNDADFTPDYFTVTVSLDEEVRLVMTPGSSSGTGPLEWILNHEDGGQSYLSSSVSGDALYISRAKKADHAGIHHYFYSDDPDKGGLMKLIVRGLIFARRLRLFLMVTACLDNLWGPGCQYTCPTCYNGGVCDDVSGRCVCPPGFSGDHCQIACEAGKFGQGCSGSCTTLESGRTDCSGAVFCLSDPHGCSCAAGWTGLQCDQECPDGSYGAGCTETCHCVSPGTCDRLTGACSNGCEDGWIGDQCQVTILDITAMLRGGVYDATADNNFLGIFMIGDSTVTGDLSLSYYIGREVDTGPGETGHGAYLKVDGLAVTQAWEETGLPPGTQFTNEVHTAQRSLRAALDKTSGGDARVGAYRMSVDFKGWTERNLMLNEFRGDSNSEVWPEKLSITVGIGETVTLDVSTTQSVDTSSLRWRLNGGSDIIEWDGMILVTIYDVRKSDEGIYECYVEGNRETGKHAILKLIVRSCPSSKYGLDCSQNCPVCYAGGICHDVTGECVCRSGFQGVNCETACGDNNWGKSCTVVCSSDNPGCPNSLFSPPNPIGIACINGFGGNRCQTALFLLLQSNCCKRRKLVITNTLFEQHPRRRYTWKAPGDIARYQIDYIRVNQRYKNSVKKSRRRLLLGSQLGADDSAAETKEDEEEL</sequence>
<proteinExistence type="predicted"/>
<feature type="domain" description="Ig-like" evidence="4">
    <location>
        <begin position="551"/>
        <end position="616"/>
    </location>
</feature>
<feature type="disulfide bond" evidence="1">
    <location>
        <begin position="665"/>
        <end position="674"/>
    </location>
</feature>
<evidence type="ECO:0000313" key="5">
    <source>
        <dbReference type="EnsemblMetazoa" id="XP_030851750"/>
    </source>
</evidence>
<dbReference type="InterPro" id="IPR013783">
    <property type="entry name" value="Ig-like_fold"/>
</dbReference>
<keyword evidence="2" id="KW-0472">Membrane</keyword>
<feature type="disulfide bond" evidence="1">
    <location>
        <begin position="305"/>
        <end position="314"/>
    </location>
</feature>
<evidence type="ECO:0000259" key="3">
    <source>
        <dbReference type="PROSITE" id="PS50026"/>
    </source>
</evidence>
<dbReference type="PANTHER" id="PTHR24035:SF109">
    <property type="entry name" value="PROTEIN DRAPER"/>
    <property type="match status" value="1"/>
</dbReference>
<feature type="domain" description="EGF-like" evidence="3">
    <location>
        <begin position="639"/>
        <end position="675"/>
    </location>
</feature>
<dbReference type="SUPFAM" id="SSF48726">
    <property type="entry name" value="Immunoglobulin"/>
    <property type="match status" value="1"/>
</dbReference>
<dbReference type="OrthoDB" id="6130531at2759"/>
<dbReference type="PANTHER" id="PTHR24035">
    <property type="entry name" value="MULTIPLE EPIDERMAL GROWTH FACTOR-LIKE DOMAINS PROTEIN"/>
    <property type="match status" value="1"/>
</dbReference>
<evidence type="ECO:0000256" key="1">
    <source>
        <dbReference type="PROSITE-ProRule" id="PRU00076"/>
    </source>
</evidence>
<keyword evidence="2" id="KW-1133">Transmembrane helix</keyword>
<dbReference type="FunFam" id="2.60.40.10:FF:002233">
    <property type="entry name" value="Tyrosine protein kinase receptor tie-1, putative"/>
    <property type="match status" value="1"/>
</dbReference>
<dbReference type="PROSITE" id="PS50835">
    <property type="entry name" value="IG_LIKE"/>
    <property type="match status" value="1"/>
</dbReference>
<dbReference type="InterPro" id="IPR000742">
    <property type="entry name" value="EGF"/>
</dbReference>
<evidence type="ECO:0000259" key="4">
    <source>
        <dbReference type="PROSITE" id="PS50835"/>
    </source>
</evidence>
<dbReference type="RefSeq" id="XP_030851750.1">
    <property type="nucleotide sequence ID" value="XM_030995890.1"/>
</dbReference>
<dbReference type="Gene3D" id="2.170.300.10">
    <property type="entry name" value="Tie2 ligand-binding domain superfamily"/>
    <property type="match status" value="2"/>
</dbReference>
<feature type="transmembrane region" description="Helical" evidence="2">
    <location>
        <begin position="41"/>
        <end position="61"/>
    </location>
</feature>
<dbReference type="SMART" id="SM00409">
    <property type="entry name" value="IG"/>
    <property type="match status" value="1"/>
</dbReference>